<dbReference type="EC" id="6.3.4.4" evidence="7"/>
<comment type="similarity">
    <text evidence="7">Belongs to the adenylosuccinate synthetase family.</text>
</comment>
<dbReference type="Pfam" id="PF00709">
    <property type="entry name" value="Adenylsucc_synt"/>
    <property type="match status" value="2"/>
</dbReference>
<keyword evidence="1 7" id="KW-0436">Ligase</keyword>
<keyword evidence="7" id="KW-0963">Cytoplasm</keyword>
<organism evidence="8 9">
    <name type="scientific">Qipengyuania citrea LAMA 915</name>
    <dbReference type="NCBI Taxonomy" id="1306953"/>
    <lineage>
        <taxon>Bacteria</taxon>
        <taxon>Pseudomonadati</taxon>
        <taxon>Pseudomonadota</taxon>
        <taxon>Alphaproteobacteria</taxon>
        <taxon>Sphingomonadales</taxon>
        <taxon>Erythrobacteraceae</taxon>
        <taxon>Qipengyuania</taxon>
    </lineage>
</organism>
<evidence type="ECO:0000256" key="7">
    <source>
        <dbReference type="HAMAP-Rule" id="MF_00011"/>
    </source>
</evidence>
<feature type="active site" description="Proton donor" evidence="7">
    <location>
        <position position="234"/>
    </location>
</feature>
<dbReference type="PANTHER" id="PTHR11846">
    <property type="entry name" value="ADENYLOSUCCINATE SYNTHETASE"/>
    <property type="match status" value="1"/>
</dbReference>
<reference evidence="8" key="1">
    <citation type="submission" date="2015-02" db="EMBL/GenBank/DDBJ databases">
        <authorList>
            <person name="Chooi Y.-H."/>
        </authorList>
    </citation>
    <scope>NUCLEOTIDE SEQUENCE [LARGE SCALE GENOMIC DNA]</scope>
    <source>
        <strain evidence="8">LAMA 915</strain>
    </source>
</reference>
<feature type="binding site" description="in other chain" evidence="7">
    <location>
        <position position="461"/>
    </location>
    <ligand>
        <name>IMP</name>
        <dbReference type="ChEBI" id="CHEBI:58053"/>
        <note>ligand shared between dimeric partners</note>
    </ligand>
</feature>
<dbReference type="RefSeq" id="WP_050599007.1">
    <property type="nucleotide sequence ID" value="NZ_JYNE01000002.1"/>
</dbReference>
<keyword evidence="2 7" id="KW-0479">Metal-binding</keyword>
<dbReference type="STRING" id="1306953.J121_464"/>
<sequence length="506" mass="55769">MAVGGANLRIVLLSGPICSGKSALVRLLEKKHGAKIIKTRDLILKRAPRTKPERKSLQRAGQKLDRADGGAWVGEALQRTIDSSATGRTPKGLYVVDSVRILGQIEAIRRAYGAEVHHIHLTATEDELRKRYDDRSRADDEAVEYDDLKRNQTERKIESLAEVADIVVSTDRCSEEAVLVRATALLNLYPRSNDALVDVLIGGQFGSEGKGNIVGHIAPEYGLLVRVGGPNAGHQVYAEPKPEKYYHLPSGTQRAPNAKLLLGPGAVIYPKKLLAEIVEHKINTERLTIDPRAMIITDADREEEEERFGSISSTAQGVGIASARKMTGRSDYKDKKAAFLARDCEDLQPFLGSARQLLADAIVAGQRILLEGTQGTGLSLHHGDYPHVTTRDTTVSGCLADAGIAPSNVRKIIMVCRTYPIRVGGPSGPMAHEVNMEEIHRRSGIPLEELEKNERTTTTDRPRRIAEFDWLQFRDSVQLNGPTDIALTFVDYFDVKNRKAYRDVLP</sequence>
<dbReference type="Gene3D" id="3.40.50.300">
    <property type="entry name" value="P-loop containing nucleotide triphosphate hydrolases"/>
    <property type="match status" value="1"/>
</dbReference>
<dbReference type="SMART" id="SM00788">
    <property type="entry name" value="Adenylsucc_synt"/>
    <property type="match status" value="1"/>
</dbReference>
<dbReference type="InterPro" id="IPR001114">
    <property type="entry name" value="Adenylosuccinate_synthetase"/>
</dbReference>
<evidence type="ECO:0000256" key="1">
    <source>
        <dbReference type="ARBA" id="ARBA00022598"/>
    </source>
</evidence>
<feature type="binding site" evidence="7">
    <location>
        <position position="233"/>
    </location>
    <ligand>
        <name>Mg(2+)</name>
        <dbReference type="ChEBI" id="CHEBI:18420"/>
    </ligand>
</feature>
<dbReference type="PANTHER" id="PTHR11846:SF0">
    <property type="entry name" value="ADENYLOSUCCINATE SYNTHETASE"/>
    <property type="match status" value="1"/>
</dbReference>
<feature type="binding site" description="in other chain" evidence="7">
    <location>
        <position position="374"/>
    </location>
    <ligand>
        <name>IMP</name>
        <dbReference type="ChEBI" id="CHEBI:58053"/>
        <note>ligand shared between dimeric partners</note>
    </ligand>
</feature>
<comment type="subcellular location">
    <subcellularLocation>
        <location evidence="7">Cytoplasm</location>
    </subcellularLocation>
</comment>
<dbReference type="PATRIC" id="fig|1306953.7.peg.469"/>
<evidence type="ECO:0000256" key="4">
    <source>
        <dbReference type="ARBA" id="ARBA00022755"/>
    </source>
</evidence>
<dbReference type="Pfam" id="PF13671">
    <property type="entry name" value="AAA_33"/>
    <property type="match status" value="1"/>
</dbReference>
<evidence type="ECO:0000313" key="9">
    <source>
        <dbReference type="Proteomes" id="UP000037446"/>
    </source>
</evidence>
<evidence type="ECO:0000256" key="5">
    <source>
        <dbReference type="ARBA" id="ARBA00022842"/>
    </source>
</evidence>
<evidence type="ECO:0000256" key="2">
    <source>
        <dbReference type="ARBA" id="ARBA00022723"/>
    </source>
</evidence>
<dbReference type="GO" id="GO:0044208">
    <property type="term" value="P:'de novo' AMP biosynthetic process"/>
    <property type="evidence" value="ECO:0007669"/>
    <property type="project" value="UniProtKB-UniRule"/>
</dbReference>
<comment type="subunit">
    <text evidence="7">Homodimer.</text>
</comment>
<dbReference type="Gene3D" id="3.90.170.10">
    <property type="entry name" value="Adenylosuccinate Synthetase, subunit A, domain 3"/>
    <property type="match status" value="1"/>
</dbReference>
<gene>
    <name evidence="7" type="primary">purA</name>
    <name evidence="8" type="ORF">J121_464</name>
</gene>
<feature type="binding site" description="in other chain" evidence="7">
    <location>
        <begin position="231"/>
        <end position="234"/>
    </location>
    <ligand>
        <name>IMP</name>
        <dbReference type="ChEBI" id="CHEBI:58053"/>
        <note>ligand shared between dimeric partners</note>
    </ligand>
</feature>
<dbReference type="AlphaFoldDB" id="A0A0L1KHP9"/>
<keyword evidence="5 7" id="KW-0460">Magnesium</keyword>
<dbReference type="SUPFAM" id="SSF52540">
    <property type="entry name" value="P-loop containing nucleoside triphosphate hydrolases"/>
    <property type="match status" value="2"/>
</dbReference>
<protein>
    <recommendedName>
        <fullName evidence="7">Adenylosuccinate synthetase</fullName>
        <shortName evidence="7">AMPSase</shortName>
        <shortName evidence="7">AdSS</shortName>
        <ecNumber evidence="7">6.3.4.4</ecNumber>
    </recommendedName>
    <alternativeName>
        <fullName evidence="7">IMP--aspartate ligase</fullName>
    </alternativeName>
</protein>
<keyword evidence="3 7" id="KW-0547">Nucleotide-binding</keyword>
<comment type="caution">
    <text evidence="8">The sequence shown here is derived from an EMBL/GenBank/DDBJ whole genome shotgun (WGS) entry which is preliminary data.</text>
</comment>
<accession>A0A0L1KHP9</accession>
<feature type="binding site" evidence="7">
    <location>
        <begin position="233"/>
        <end position="235"/>
    </location>
    <ligand>
        <name>GTP</name>
        <dbReference type="ChEBI" id="CHEBI:37565"/>
    </ligand>
</feature>
<dbReference type="GO" id="GO:0004019">
    <property type="term" value="F:adenylosuccinate synthase activity"/>
    <property type="evidence" value="ECO:0007669"/>
    <property type="project" value="UniProtKB-UniRule"/>
</dbReference>
<dbReference type="InterPro" id="IPR042109">
    <property type="entry name" value="Adenylosuccinate_synth_dom1"/>
</dbReference>
<dbReference type="Gene3D" id="3.40.440.10">
    <property type="entry name" value="Adenylosuccinate Synthetase, subunit A, domain 1"/>
    <property type="match status" value="2"/>
</dbReference>
<feature type="binding site" evidence="7">
    <location>
        <begin position="489"/>
        <end position="491"/>
    </location>
    <ligand>
        <name>GTP</name>
        <dbReference type="ChEBI" id="CHEBI:37565"/>
    </ligand>
</feature>
<dbReference type="GO" id="GO:0005525">
    <property type="term" value="F:GTP binding"/>
    <property type="evidence" value="ECO:0007669"/>
    <property type="project" value="UniProtKB-UniRule"/>
</dbReference>
<dbReference type="EMBL" id="JYNE01000002">
    <property type="protein sequence ID" value="KNH03590.1"/>
    <property type="molecule type" value="Genomic_DNA"/>
</dbReference>
<dbReference type="GO" id="GO:0005737">
    <property type="term" value="C:cytoplasm"/>
    <property type="evidence" value="ECO:0007669"/>
    <property type="project" value="UniProtKB-SubCell"/>
</dbReference>
<dbReference type="Proteomes" id="UP000037446">
    <property type="component" value="Unassembled WGS sequence"/>
</dbReference>
<dbReference type="UniPathway" id="UPA00075">
    <property type="reaction ID" value="UER00335"/>
</dbReference>
<keyword evidence="6 7" id="KW-0342">GTP-binding</keyword>
<evidence type="ECO:0000256" key="6">
    <source>
        <dbReference type="ARBA" id="ARBA00023134"/>
    </source>
</evidence>
<dbReference type="InterPro" id="IPR042111">
    <property type="entry name" value="Adenylosuccinate_synth_dom3"/>
</dbReference>
<comment type="pathway">
    <text evidence="7">Purine metabolism; AMP biosynthesis via de novo pathway; AMP from IMP: step 1/2.</text>
</comment>
<dbReference type="GO" id="GO:0046040">
    <property type="term" value="P:IMP metabolic process"/>
    <property type="evidence" value="ECO:0007669"/>
    <property type="project" value="TreeGrafter"/>
</dbReference>
<evidence type="ECO:0000256" key="3">
    <source>
        <dbReference type="ARBA" id="ARBA00022741"/>
    </source>
</evidence>
<comment type="caution">
    <text evidence="7">Lacks conserved residue(s) required for the propagation of feature annotation.</text>
</comment>
<comment type="function">
    <text evidence="7">Plays an important role in the de novo pathway of purine nucleotide biosynthesis. Catalyzes the first committed step in the biosynthesis of AMP from IMP.</text>
</comment>
<keyword evidence="4 7" id="KW-0658">Purine biosynthesis</keyword>
<feature type="binding site" evidence="7">
    <location>
        <position position="463"/>
    </location>
    <ligand>
        <name>GTP</name>
        <dbReference type="ChEBI" id="CHEBI:37565"/>
    </ligand>
</feature>
<comment type="cofactor">
    <cofactor evidence="7">
        <name>Mg(2+)</name>
        <dbReference type="ChEBI" id="CHEBI:18420"/>
    </cofactor>
    <text evidence="7">Binds 1 Mg(2+) ion per subunit.</text>
</comment>
<feature type="binding site" description="in other chain" evidence="7">
    <location>
        <position position="389"/>
    </location>
    <ligand>
        <name>IMP</name>
        <dbReference type="ChEBI" id="CHEBI:58053"/>
        <note>ligand shared between dimeric partners</note>
    </ligand>
</feature>
<dbReference type="InterPro" id="IPR027417">
    <property type="entry name" value="P-loop_NTPase"/>
</dbReference>
<dbReference type="HAMAP" id="MF_00011">
    <property type="entry name" value="Adenylosucc_synth"/>
    <property type="match status" value="1"/>
</dbReference>
<evidence type="ECO:0000313" key="8">
    <source>
        <dbReference type="EMBL" id="KNH03590.1"/>
    </source>
</evidence>
<comment type="catalytic activity">
    <reaction evidence="7">
        <text>IMP + L-aspartate + GTP = N(6)-(1,2-dicarboxyethyl)-AMP + GDP + phosphate + 2 H(+)</text>
        <dbReference type="Rhea" id="RHEA:15753"/>
        <dbReference type="ChEBI" id="CHEBI:15378"/>
        <dbReference type="ChEBI" id="CHEBI:29991"/>
        <dbReference type="ChEBI" id="CHEBI:37565"/>
        <dbReference type="ChEBI" id="CHEBI:43474"/>
        <dbReference type="ChEBI" id="CHEBI:57567"/>
        <dbReference type="ChEBI" id="CHEBI:58053"/>
        <dbReference type="ChEBI" id="CHEBI:58189"/>
        <dbReference type="EC" id="6.3.4.4"/>
    </reaction>
</comment>
<feature type="binding site" description="in other chain" evidence="7">
    <location>
        <position position="314"/>
    </location>
    <ligand>
        <name>IMP</name>
        <dbReference type="ChEBI" id="CHEBI:58053"/>
        <note>ligand shared between dimeric partners</note>
    </ligand>
</feature>
<dbReference type="GO" id="GO:0000287">
    <property type="term" value="F:magnesium ion binding"/>
    <property type="evidence" value="ECO:0007669"/>
    <property type="project" value="UniProtKB-UniRule"/>
</dbReference>
<name>A0A0L1KHP9_9SPHN</name>
<proteinExistence type="inferred from homology"/>
<feature type="binding site" evidence="7">
    <location>
        <begin position="457"/>
        <end position="463"/>
    </location>
    <ligand>
        <name>substrate</name>
    </ligand>
</feature>